<sequence length="73" mass="7485">MFFSKTLVTFLAAILVLTSIGCDAQFYDYGGMGMGYGGGFCCGGFGMGSMGYGMGMGAFNGFGMGMMSGFGKK</sequence>
<dbReference type="WBParaSite" id="Pan_g9719.t1">
    <property type="protein sequence ID" value="Pan_g9719.t1"/>
    <property type="gene ID" value="Pan_g9719"/>
</dbReference>
<reference evidence="3" key="2">
    <citation type="submission" date="2020-10" db="UniProtKB">
        <authorList>
            <consortium name="WormBaseParasite"/>
        </authorList>
    </citation>
    <scope>IDENTIFICATION</scope>
</reference>
<evidence type="ECO:0000256" key="1">
    <source>
        <dbReference type="SAM" id="SignalP"/>
    </source>
</evidence>
<evidence type="ECO:0000313" key="2">
    <source>
        <dbReference type="Proteomes" id="UP000492821"/>
    </source>
</evidence>
<dbReference type="PROSITE" id="PS51257">
    <property type="entry name" value="PROKAR_LIPOPROTEIN"/>
    <property type="match status" value="1"/>
</dbReference>
<proteinExistence type="predicted"/>
<evidence type="ECO:0000313" key="3">
    <source>
        <dbReference type="WBParaSite" id="Pan_g9719.t1"/>
    </source>
</evidence>
<protein>
    <submittedName>
        <fullName evidence="3">Uncharacterized protein</fullName>
    </submittedName>
</protein>
<dbReference type="Proteomes" id="UP000492821">
    <property type="component" value="Unassembled WGS sequence"/>
</dbReference>
<name>A0A7E4WCM1_PANRE</name>
<dbReference type="AlphaFoldDB" id="A0A7E4WCM1"/>
<reference evidence="2" key="1">
    <citation type="journal article" date="2013" name="Genetics">
        <title>The draft genome and transcriptome of Panagrellus redivivus are shaped by the harsh demands of a free-living lifestyle.</title>
        <authorList>
            <person name="Srinivasan J."/>
            <person name="Dillman A.R."/>
            <person name="Macchietto M.G."/>
            <person name="Heikkinen L."/>
            <person name="Lakso M."/>
            <person name="Fracchia K.M."/>
            <person name="Antoshechkin I."/>
            <person name="Mortazavi A."/>
            <person name="Wong G."/>
            <person name="Sternberg P.W."/>
        </authorList>
    </citation>
    <scope>NUCLEOTIDE SEQUENCE [LARGE SCALE GENOMIC DNA]</scope>
    <source>
        <strain evidence="2">MT8872</strain>
    </source>
</reference>
<organism evidence="2 3">
    <name type="scientific">Panagrellus redivivus</name>
    <name type="common">Microworm</name>
    <dbReference type="NCBI Taxonomy" id="6233"/>
    <lineage>
        <taxon>Eukaryota</taxon>
        <taxon>Metazoa</taxon>
        <taxon>Ecdysozoa</taxon>
        <taxon>Nematoda</taxon>
        <taxon>Chromadorea</taxon>
        <taxon>Rhabditida</taxon>
        <taxon>Tylenchina</taxon>
        <taxon>Panagrolaimomorpha</taxon>
        <taxon>Panagrolaimoidea</taxon>
        <taxon>Panagrolaimidae</taxon>
        <taxon>Panagrellus</taxon>
    </lineage>
</organism>
<feature type="signal peptide" evidence="1">
    <location>
        <begin position="1"/>
        <end position="24"/>
    </location>
</feature>
<feature type="chain" id="PRO_5028803454" evidence="1">
    <location>
        <begin position="25"/>
        <end position="73"/>
    </location>
</feature>
<keyword evidence="1" id="KW-0732">Signal</keyword>
<keyword evidence="2" id="KW-1185">Reference proteome</keyword>
<accession>A0A7E4WCM1</accession>